<proteinExistence type="predicted"/>
<dbReference type="OrthoDB" id="2248168at2759"/>
<organism evidence="1">
    <name type="scientific">Mucor ambiguus</name>
    <dbReference type="NCBI Taxonomy" id="91626"/>
    <lineage>
        <taxon>Eukaryota</taxon>
        <taxon>Fungi</taxon>
        <taxon>Fungi incertae sedis</taxon>
        <taxon>Mucoromycota</taxon>
        <taxon>Mucoromycotina</taxon>
        <taxon>Mucoromycetes</taxon>
        <taxon>Mucorales</taxon>
        <taxon>Mucorineae</taxon>
        <taxon>Mucoraceae</taxon>
        <taxon>Mucor</taxon>
    </lineage>
</organism>
<dbReference type="AlphaFoldDB" id="A0A0C9ML16"/>
<keyword evidence="2" id="KW-1185">Reference proteome</keyword>
<dbReference type="EMBL" id="DF836923">
    <property type="protein sequence ID" value="GAN11496.1"/>
    <property type="molecule type" value="Genomic_DNA"/>
</dbReference>
<reference evidence="1" key="1">
    <citation type="submission" date="2014-09" db="EMBL/GenBank/DDBJ databases">
        <title>Draft genome sequence of an oleaginous Mucoromycotina fungus Mucor ambiguus NBRC6742.</title>
        <authorList>
            <person name="Takeda I."/>
            <person name="Yamane N."/>
            <person name="Morita T."/>
            <person name="Tamano K."/>
            <person name="Machida M."/>
            <person name="Baker S."/>
            <person name="Koike H."/>
        </authorList>
    </citation>
    <scope>NUCLEOTIDE SEQUENCE</scope>
    <source>
        <strain evidence="1">NBRC 6742</strain>
    </source>
</reference>
<evidence type="ECO:0000313" key="1">
    <source>
        <dbReference type="EMBL" id="GAN11496.1"/>
    </source>
</evidence>
<sequence>MEFKDKTLLKVLKEHYPKCLGLKPQIIGKKKRKAIELGFSTEVACRDALLKEFKIGEKTIEVSKTLASTANVINIGISEIPLLGEEELKPALIKTFESYGDILNIGISNSENSDAAKPTPQVELVGFPKSKLNLVRSQIKPICPDRHTDDHIKFDCPKGKKKLCHRCKKSPLLYPRSEDTI</sequence>
<dbReference type="STRING" id="91626.A0A0C9ML16"/>
<accession>A0A0C9ML16</accession>
<protein>
    <submittedName>
        <fullName evidence="1">Uncharacterized protein</fullName>
    </submittedName>
</protein>
<dbReference type="Proteomes" id="UP000053815">
    <property type="component" value="Unassembled WGS sequence"/>
</dbReference>
<gene>
    <name evidence="1" type="ORF">MAM1_0634c11059</name>
</gene>
<evidence type="ECO:0000313" key="2">
    <source>
        <dbReference type="Proteomes" id="UP000053815"/>
    </source>
</evidence>
<name>A0A0C9ML16_9FUNG</name>